<proteinExistence type="predicted"/>
<evidence type="ECO:0000259" key="4">
    <source>
        <dbReference type="PROSITE" id="PS50887"/>
    </source>
</evidence>
<dbReference type="NCBIfam" id="TIGR00254">
    <property type="entry name" value="GGDEF"/>
    <property type="match status" value="1"/>
</dbReference>
<organism evidence="5 6">
    <name type="scientific">Sphingopyxis soli</name>
    <dbReference type="NCBI Taxonomy" id="592051"/>
    <lineage>
        <taxon>Bacteria</taxon>
        <taxon>Pseudomonadati</taxon>
        <taxon>Pseudomonadota</taxon>
        <taxon>Alphaproteobacteria</taxon>
        <taxon>Sphingomonadales</taxon>
        <taxon>Sphingomonadaceae</taxon>
        <taxon>Sphingopyxis</taxon>
    </lineage>
</organism>
<evidence type="ECO:0008006" key="7">
    <source>
        <dbReference type="Google" id="ProtNLM"/>
    </source>
</evidence>
<dbReference type="Pfam" id="PF00563">
    <property type="entry name" value="EAL"/>
    <property type="match status" value="1"/>
</dbReference>
<dbReference type="SUPFAM" id="SSF141868">
    <property type="entry name" value="EAL domain-like"/>
    <property type="match status" value="1"/>
</dbReference>
<keyword evidence="2" id="KW-1133">Transmembrane helix</keyword>
<evidence type="ECO:0000256" key="1">
    <source>
        <dbReference type="SAM" id="MobiDB-lite"/>
    </source>
</evidence>
<dbReference type="InterPro" id="IPR052155">
    <property type="entry name" value="Biofilm_reg_signaling"/>
</dbReference>
<dbReference type="SUPFAM" id="SSF55073">
    <property type="entry name" value="Nucleotide cyclase"/>
    <property type="match status" value="1"/>
</dbReference>
<reference evidence="6" key="1">
    <citation type="journal article" date="2019" name="Int. J. Syst. Evol. Microbiol.">
        <title>The Global Catalogue of Microorganisms (GCM) 10K type strain sequencing project: providing services to taxonomists for standard genome sequencing and annotation.</title>
        <authorList>
            <consortium name="The Broad Institute Genomics Platform"/>
            <consortium name="The Broad Institute Genome Sequencing Center for Infectious Disease"/>
            <person name="Wu L."/>
            <person name="Ma J."/>
        </authorList>
    </citation>
    <scope>NUCLEOTIDE SEQUENCE [LARGE SCALE GENOMIC DNA]</scope>
    <source>
        <strain evidence="6">JCM 15910</strain>
    </source>
</reference>
<dbReference type="InterPro" id="IPR043128">
    <property type="entry name" value="Rev_trsase/Diguanyl_cyclase"/>
</dbReference>
<dbReference type="CDD" id="cd01949">
    <property type="entry name" value="GGDEF"/>
    <property type="match status" value="1"/>
</dbReference>
<keyword evidence="2" id="KW-0812">Transmembrane</keyword>
<evidence type="ECO:0000313" key="5">
    <source>
        <dbReference type="EMBL" id="GAA0866586.1"/>
    </source>
</evidence>
<feature type="domain" description="GGDEF" evidence="4">
    <location>
        <begin position="103"/>
        <end position="236"/>
    </location>
</feature>
<feature type="transmembrane region" description="Helical" evidence="2">
    <location>
        <begin position="37"/>
        <end position="59"/>
    </location>
</feature>
<dbReference type="InterPro" id="IPR000160">
    <property type="entry name" value="GGDEF_dom"/>
</dbReference>
<sequence length="498" mass="53856">MMFDALGHGRGLRPFAFVMAIFMLGNVGLAASGGAGWLIAAIAAANIALAGVAVGRRLAIRDLPGRDRALRRIEHLASHDTLTDLSNRAHFSDALDDAIDARKPFALLALDLDRFKAVNDLFGHGAGDAILCRVADMLRAAVRGTDIVARVGGDEFLIIQTGISGPDDARKLANRILDTVSTEMDRARDPMAVGVSIGVALYPRDGADAATIRRNADIALYRAKADGRGGAALFDRQMGRVARERRTLDRELRLAVARNELYLEFQPLVAAAFGSVVGYEALLRWSHPRLGEIDREAFLPVAEQTGAIVPIGEWMLRQACATAATWPDTLAVALKISAVQLRIPNFVAVVRDALDRAGLDGHRLELEIPEAALLRSRGRALQTLHEIRAAGVRIAMDEFGTGPSWPGNLKAFPFDKIRIDRSFVAAMRHDAAASSIVRAIVGLGRSFNVPIVAEGVETEEQRRMLLDAGCPQAQGYFFGRPGKDPFRSSAQRELSPDP</sequence>
<name>A0ABP3XLV8_9SPHN</name>
<dbReference type="EMBL" id="BAAAFE010000009">
    <property type="protein sequence ID" value="GAA0866586.1"/>
    <property type="molecule type" value="Genomic_DNA"/>
</dbReference>
<dbReference type="SMART" id="SM00052">
    <property type="entry name" value="EAL"/>
    <property type="match status" value="1"/>
</dbReference>
<comment type="caution">
    <text evidence="5">The sequence shown here is derived from an EMBL/GenBank/DDBJ whole genome shotgun (WGS) entry which is preliminary data.</text>
</comment>
<gene>
    <name evidence="5" type="ORF">GCM10009115_30080</name>
</gene>
<keyword evidence="2" id="KW-0472">Membrane</keyword>
<feature type="region of interest" description="Disordered" evidence="1">
    <location>
        <begin position="477"/>
        <end position="498"/>
    </location>
</feature>
<evidence type="ECO:0000259" key="3">
    <source>
        <dbReference type="PROSITE" id="PS50883"/>
    </source>
</evidence>
<dbReference type="Gene3D" id="3.20.20.450">
    <property type="entry name" value="EAL domain"/>
    <property type="match status" value="1"/>
</dbReference>
<dbReference type="SMART" id="SM00267">
    <property type="entry name" value="GGDEF"/>
    <property type="match status" value="1"/>
</dbReference>
<dbReference type="Proteomes" id="UP001500738">
    <property type="component" value="Unassembled WGS sequence"/>
</dbReference>
<dbReference type="Pfam" id="PF00990">
    <property type="entry name" value="GGDEF"/>
    <property type="match status" value="1"/>
</dbReference>
<dbReference type="Gene3D" id="3.30.70.270">
    <property type="match status" value="1"/>
</dbReference>
<dbReference type="PANTHER" id="PTHR44757:SF2">
    <property type="entry name" value="BIOFILM ARCHITECTURE MAINTENANCE PROTEIN MBAA"/>
    <property type="match status" value="1"/>
</dbReference>
<dbReference type="PANTHER" id="PTHR44757">
    <property type="entry name" value="DIGUANYLATE CYCLASE DGCP"/>
    <property type="match status" value="1"/>
</dbReference>
<feature type="domain" description="EAL" evidence="3">
    <location>
        <begin position="245"/>
        <end position="495"/>
    </location>
</feature>
<dbReference type="CDD" id="cd01948">
    <property type="entry name" value="EAL"/>
    <property type="match status" value="1"/>
</dbReference>
<evidence type="ECO:0000313" key="6">
    <source>
        <dbReference type="Proteomes" id="UP001500738"/>
    </source>
</evidence>
<dbReference type="InterPro" id="IPR001633">
    <property type="entry name" value="EAL_dom"/>
</dbReference>
<feature type="transmembrane region" description="Helical" evidence="2">
    <location>
        <begin position="12"/>
        <end position="31"/>
    </location>
</feature>
<accession>A0ABP3XLV8</accession>
<keyword evidence="6" id="KW-1185">Reference proteome</keyword>
<dbReference type="InterPro" id="IPR035919">
    <property type="entry name" value="EAL_sf"/>
</dbReference>
<dbReference type="InterPro" id="IPR029787">
    <property type="entry name" value="Nucleotide_cyclase"/>
</dbReference>
<dbReference type="PROSITE" id="PS50883">
    <property type="entry name" value="EAL"/>
    <property type="match status" value="1"/>
</dbReference>
<evidence type="ECO:0000256" key="2">
    <source>
        <dbReference type="SAM" id="Phobius"/>
    </source>
</evidence>
<dbReference type="PROSITE" id="PS50887">
    <property type="entry name" value="GGDEF"/>
    <property type="match status" value="1"/>
</dbReference>
<protein>
    <recommendedName>
        <fullName evidence="7">Diguanylate cyclase/phosphodiesterase</fullName>
    </recommendedName>
</protein>